<evidence type="ECO:0000313" key="1">
    <source>
        <dbReference type="EMBL" id="CAK5018662.1"/>
    </source>
</evidence>
<accession>A0ACB0XV83</accession>
<name>A0ACB0XV83_MELEN</name>
<comment type="caution">
    <text evidence="1">The sequence shown here is derived from an EMBL/GenBank/DDBJ whole genome shotgun (WGS) entry which is preliminary data.</text>
</comment>
<protein>
    <submittedName>
        <fullName evidence="1">Uncharacterized protein</fullName>
    </submittedName>
</protein>
<organism evidence="1 2">
    <name type="scientific">Meloidogyne enterolobii</name>
    <name type="common">Root-knot nematode worm</name>
    <name type="synonym">Meloidogyne mayaguensis</name>
    <dbReference type="NCBI Taxonomy" id="390850"/>
    <lineage>
        <taxon>Eukaryota</taxon>
        <taxon>Metazoa</taxon>
        <taxon>Ecdysozoa</taxon>
        <taxon>Nematoda</taxon>
        <taxon>Chromadorea</taxon>
        <taxon>Rhabditida</taxon>
        <taxon>Tylenchina</taxon>
        <taxon>Tylenchomorpha</taxon>
        <taxon>Tylenchoidea</taxon>
        <taxon>Meloidogynidae</taxon>
        <taxon>Meloidogyninae</taxon>
        <taxon>Meloidogyne</taxon>
    </lineage>
</organism>
<evidence type="ECO:0000313" key="2">
    <source>
        <dbReference type="Proteomes" id="UP001497535"/>
    </source>
</evidence>
<dbReference type="Proteomes" id="UP001497535">
    <property type="component" value="Unassembled WGS sequence"/>
</dbReference>
<gene>
    <name evidence="1" type="ORF">MENTE1834_LOCUS3901</name>
</gene>
<reference evidence="1" key="1">
    <citation type="submission" date="2023-11" db="EMBL/GenBank/DDBJ databases">
        <authorList>
            <person name="Poullet M."/>
        </authorList>
    </citation>
    <scope>NUCLEOTIDE SEQUENCE</scope>
    <source>
        <strain evidence="1">E1834</strain>
    </source>
</reference>
<dbReference type="EMBL" id="CAVMJV010000003">
    <property type="protein sequence ID" value="CAK5018662.1"/>
    <property type="molecule type" value="Genomic_DNA"/>
</dbReference>
<keyword evidence="2" id="KW-1185">Reference proteome</keyword>
<sequence length="215" mass="25455">MNSLPTEVQLDVLKCLDFKQLYAFKQTNLHFLNLINKYEKGLARIKFNRLRLWKTAIAESIPLFLHDFEPGAKINICLEKAFVDHKTLRYCLLDLPNIPKNIEEMVMIRCWLEHIFNCAFSSGRFTKIIFNQEMINLLFDNDKSITQFHIQRPSLESVLIFHRSWTRVVVLDLKTSVILFQISKNFQEQTTLFLTESIHEKSSKTRLTFLRKVFP</sequence>
<proteinExistence type="predicted"/>